<keyword evidence="7" id="KW-0243">Dynein</keyword>
<dbReference type="AlphaFoldDB" id="A0A3B1IPW2"/>
<dbReference type="InterPro" id="IPR042219">
    <property type="entry name" value="AAA_lid_11_sf"/>
</dbReference>
<feature type="domain" description="Dynein heavy chain ATP-binding dynein motor region" evidence="14">
    <location>
        <begin position="5"/>
        <end position="219"/>
    </location>
</feature>
<evidence type="ECO:0000313" key="17">
    <source>
        <dbReference type="Proteomes" id="UP000018467"/>
    </source>
</evidence>
<keyword evidence="11" id="KW-0206">Cytoskeleton</keyword>
<keyword evidence="9" id="KW-0969">Cilium</keyword>
<evidence type="ECO:0000256" key="1">
    <source>
        <dbReference type="ARBA" id="ARBA00004430"/>
    </source>
</evidence>
<evidence type="ECO:0000259" key="14">
    <source>
        <dbReference type="Pfam" id="PF12781"/>
    </source>
</evidence>
<proteinExistence type="inferred from homology"/>
<keyword evidence="17" id="KW-1185">Reference proteome</keyword>
<dbReference type="STRING" id="7994.ENSAMXP00000031510"/>
<evidence type="ECO:0000256" key="5">
    <source>
        <dbReference type="ARBA" id="ARBA00022741"/>
    </source>
</evidence>
<keyword evidence="4" id="KW-0493">Microtubule</keyword>
<dbReference type="PANTHER" id="PTHR22878:SF71">
    <property type="entry name" value="DYNEIN, AXONEMAL, HEAVY CHAIN 3"/>
    <property type="match status" value="1"/>
</dbReference>
<evidence type="ECO:0000259" key="13">
    <source>
        <dbReference type="Pfam" id="PF03028"/>
    </source>
</evidence>
<reference evidence="16" key="3">
    <citation type="submission" date="2025-08" db="UniProtKB">
        <authorList>
            <consortium name="Ensembl"/>
        </authorList>
    </citation>
    <scope>IDENTIFICATION</scope>
</reference>
<dbReference type="InParanoid" id="A0A3B1IPW2"/>
<dbReference type="GO" id="GO:0030286">
    <property type="term" value="C:dynein complex"/>
    <property type="evidence" value="ECO:0007669"/>
    <property type="project" value="UniProtKB-KW"/>
</dbReference>
<dbReference type="InterPro" id="IPR035706">
    <property type="entry name" value="AAA_9"/>
</dbReference>
<dbReference type="GO" id="GO:0007018">
    <property type="term" value="P:microtubule-based movement"/>
    <property type="evidence" value="ECO:0007669"/>
    <property type="project" value="InterPro"/>
</dbReference>
<feature type="domain" description="Dynein heavy chain region D6 P-loop" evidence="13">
    <location>
        <begin position="434"/>
        <end position="538"/>
    </location>
</feature>
<keyword evidence="8" id="KW-0175">Coiled coil</keyword>
<dbReference type="InterPro" id="IPR041658">
    <property type="entry name" value="AAA_lid_11"/>
</dbReference>
<name>A0A3B1IPW2_ASTMX</name>
<evidence type="ECO:0000313" key="16">
    <source>
        <dbReference type="Ensembl" id="ENSAMXP00000031510.1"/>
    </source>
</evidence>
<evidence type="ECO:0000256" key="2">
    <source>
        <dbReference type="ARBA" id="ARBA00008887"/>
    </source>
</evidence>
<dbReference type="Gene3D" id="3.40.50.300">
    <property type="entry name" value="P-loop containing nucleotide triphosphate hydrolases"/>
    <property type="match status" value="2"/>
</dbReference>
<dbReference type="GO" id="GO:0051959">
    <property type="term" value="F:dynein light intermediate chain binding"/>
    <property type="evidence" value="ECO:0007669"/>
    <property type="project" value="InterPro"/>
</dbReference>
<accession>A0A3B1IPW2</accession>
<dbReference type="GeneTree" id="ENSGT00940000154959"/>
<keyword evidence="6" id="KW-0067">ATP-binding</keyword>
<dbReference type="InterPro" id="IPR026983">
    <property type="entry name" value="DHC"/>
</dbReference>
<evidence type="ECO:0000256" key="7">
    <source>
        <dbReference type="ARBA" id="ARBA00023017"/>
    </source>
</evidence>
<dbReference type="Gene3D" id="1.10.8.1220">
    <property type="match status" value="1"/>
</dbReference>
<dbReference type="FunFam" id="1.10.8.1220:FF:000001">
    <property type="entry name" value="Dynein axonemal heavy chain 5"/>
    <property type="match status" value="1"/>
</dbReference>
<dbReference type="FunFam" id="3.40.50.300:FF:000362">
    <property type="entry name" value="Dynein, axonemal, heavy chain 6"/>
    <property type="match status" value="1"/>
</dbReference>
<keyword evidence="5" id="KW-0547">Nucleotide-binding</keyword>
<dbReference type="FunFam" id="3.40.50.300:FF:000223">
    <property type="entry name" value="Dynein heavy chain 3, axonemal"/>
    <property type="match status" value="1"/>
</dbReference>
<keyword evidence="10" id="KW-0505">Motor protein</keyword>
<dbReference type="InterPro" id="IPR004273">
    <property type="entry name" value="Dynein_heavy_D6_P-loop"/>
</dbReference>
<comment type="similarity">
    <text evidence="2">Belongs to the dynein heavy chain family.</text>
</comment>
<reference evidence="17" key="2">
    <citation type="journal article" date="2014" name="Nat. Commun.">
        <title>The cavefish genome reveals candidate genes for eye loss.</title>
        <authorList>
            <person name="McGaugh S.E."/>
            <person name="Gross J.B."/>
            <person name="Aken B."/>
            <person name="Blin M."/>
            <person name="Borowsky R."/>
            <person name="Chalopin D."/>
            <person name="Hinaux H."/>
            <person name="Jeffery W.R."/>
            <person name="Keene A."/>
            <person name="Ma L."/>
            <person name="Minx P."/>
            <person name="Murphy D."/>
            <person name="O'Quin K.E."/>
            <person name="Retaux S."/>
            <person name="Rohner N."/>
            <person name="Searle S.M."/>
            <person name="Stahl B.A."/>
            <person name="Tabin C."/>
            <person name="Volff J.N."/>
            <person name="Yoshizawa M."/>
            <person name="Warren W.C."/>
        </authorList>
    </citation>
    <scope>NUCLEOTIDE SEQUENCE [LARGE SCALE GENOMIC DNA]</scope>
    <source>
        <strain evidence="17">female</strain>
    </source>
</reference>
<dbReference type="Pfam" id="PF18198">
    <property type="entry name" value="AAA_lid_11"/>
    <property type="match status" value="1"/>
</dbReference>
<dbReference type="Pfam" id="PF12781">
    <property type="entry name" value="AAA_9"/>
    <property type="match status" value="1"/>
</dbReference>
<sequence length="734" mass="82989">ADRWLPVDSFSTDNGLIVSNSRRWPLIIDPQGQANKWIKNMEKANKLSVIKLSNSNYVRTLENAIQFGTPVLLENVGEELDAVLEPVLLKQTFKQQGVEYMKLGENIIEYSKDFRFYMTTGLRNPHYLPEVAVKVCLLNFMITPLGLQDQLLGIVAAKEKPELEEKKNQLILESAANNKQLKEIEDKILEVLSSSQGNILEDETAIKVLSSSKVLSEEISEKQKVASLTEQEIDETRMGYRPVAEHSSILFFCISDLANIEPMYQYSLTWFINLYLQSIAQSPPSDHLPTRISSVLQHFTVSVYRNVCRSLFEKENKAAVLRCSMHRRHHAGKGQVNDLVWRFLLTGGVALENPHPNPAPEWLSDKAWAEGLFEHVQQSVSQWKEIYDSGRPHEEQFPGRWSSLVGMERMVNMGRTYIEPPTFDLTGSYRDSSCCSPLVFILSSGSDPTAGLLKFADDLGMGGGRTQTISLGQGQGPIAARMIETALRDGTWVVLQNCHLATSWMPTLEKICEETITPENTHPDFSYPSDRFPVRILAERSEDDERSRPKGLRANLRARTLSDPISDPAFCALASQREAWQKLCSELWLPPRPSFQERIFVFEGFFPQFGLFSHVGECNYGGRVTDDKDRRLRISLLSTFYCQELIQQHQYRVCEGGDTYYIPPHGPYVEYIRSLPITAEPGVYGLHSNADITKDNQETNQLLGWSIAHLTQADRGRGQVTSGKQGQVCSRFIG</sequence>
<dbReference type="PANTHER" id="PTHR22878">
    <property type="entry name" value="DYNEIN HEAVY CHAIN 6, AXONEMAL-LIKE-RELATED"/>
    <property type="match status" value="1"/>
</dbReference>
<evidence type="ECO:0000259" key="15">
    <source>
        <dbReference type="Pfam" id="PF18198"/>
    </source>
</evidence>
<dbReference type="Gene3D" id="1.10.8.720">
    <property type="entry name" value="Region D6 of dynein motor"/>
    <property type="match status" value="1"/>
</dbReference>
<dbReference type="InterPro" id="IPR027417">
    <property type="entry name" value="P-loop_NTPase"/>
</dbReference>
<dbReference type="GO" id="GO:0008569">
    <property type="term" value="F:minus-end-directed microtubule motor activity"/>
    <property type="evidence" value="ECO:0007669"/>
    <property type="project" value="InterPro"/>
</dbReference>
<dbReference type="Bgee" id="ENSAMXG00000041527">
    <property type="expression patterns" value="Expressed in olfactory epithelium and 3 other cell types or tissues"/>
</dbReference>
<keyword evidence="3" id="KW-0963">Cytoplasm</keyword>
<keyword evidence="12" id="KW-0966">Cell projection</keyword>
<evidence type="ECO:0000256" key="12">
    <source>
        <dbReference type="ARBA" id="ARBA00023273"/>
    </source>
</evidence>
<evidence type="ECO:0000256" key="6">
    <source>
        <dbReference type="ARBA" id="ARBA00022840"/>
    </source>
</evidence>
<dbReference type="Proteomes" id="UP000018467">
    <property type="component" value="Unassembled WGS sequence"/>
</dbReference>
<feature type="domain" description="Dynein heavy chain AAA lid" evidence="15">
    <location>
        <begin position="614"/>
        <end position="690"/>
    </location>
</feature>
<dbReference type="Ensembl" id="ENSAMXT00000051098.1">
    <property type="protein sequence ID" value="ENSAMXP00000031510.1"/>
    <property type="gene ID" value="ENSAMXG00000041527.1"/>
</dbReference>
<protein>
    <submittedName>
        <fullName evidence="16">Uncharacterized protein</fullName>
    </submittedName>
</protein>
<organism evidence="16 17">
    <name type="scientific">Astyanax mexicanus</name>
    <name type="common">Blind cave fish</name>
    <name type="synonym">Astyanax fasciatus mexicanus</name>
    <dbReference type="NCBI Taxonomy" id="7994"/>
    <lineage>
        <taxon>Eukaryota</taxon>
        <taxon>Metazoa</taxon>
        <taxon>Chordata</taxon>
        <taxon>Craniata</taxon>
        <taxon>Vertebrata</taxon>
        <taxon>Euteleostomi</taxon>
        <taxon>Actinopterygii</taxon>
        <taxon>Neopterygii</taxon>
        <taxon>Teleostei</taxon>
        <taxon>Ostariophysi</taxon>
        <taxon>Characiformes</taxon>
        <taxon>Characoidei</taxon>
        <taxon>Acestrorhamphidae</taxon>
        <taxon>Acestrorhamphinae</taxon>
        <taxon>Astyanax</taxon>
    </lineage>
</organism>
<evidence type="ECO:0000256" key="4">
    <source>
        <dbReference type="ARBA" id="ARBA00022701"/>
    </source>
</evidence>
<dbReference type="GO" id="GO:0045505">
    <property type="term" value="F:dynein intermediate chain binding"/>
    <property type="evidence" value="ECO:0007669"/>
    <property type="project" value="InterPro"/>
</dbReference>
<dbReference type="GO" id="GO:0005874">
    <property type="term" value="C:microtubule"/>
    <property type="evidence" value="ECO:0007669"/>
    <property type="project" value="UniProtKB-KW"/>
</dbReference>
<evidence type="ECO:0000256" key="9">
    <source>
        <dbReference type="ARBA" id="ARBA00023069"/>
    </source>
</evidence>
<evidence type="ECO:0000256" key="11">
    <source>
        <dbReference type="ARBA" id="ARBA00023212"/>
    </source>
</evidence>
<evidence type="ECO:0000256" key="10">
    <source>
        <dbReference type="ARBA" id="ARBA00023175"/>
    </source>
</evidence>
<evidence type="ECO:0000256" key="8">
    <source>
        <dbReference type="ARBA" id="ARBA00023054"/>
    </source>
</evidence>
<dbReference type="GO" id="GO:0005524">
    <property type="term" value="F:ATP binding"/>
    <property type="evidence" value="ECO:0007669"/>
    <property type="project" value="UniProtKB-KW"/>
</dbReference>
<reference evidence="17" key="1">
    <citation type="submission" date="2013-03" db="EMBL/GenBank/DDBJ databases">
        <authorList>
            <person name="Jeffery W."/>
            <person name="Warren W."/>
            <person name="Wilson R.K."/>
        </authorList>
    </citation>
    <scope>NUCLEOTIDE SEQUENCE</scope>
    <source>
        <strain evidence="17">female</strain>
    </source>
</reference>
<reference evidence="16" key="4">
    <citation type="submission" date="2025-09" db="UniProtKB">
        <authorList>
            <consortium name="Ensembl"/>
        </authorList>
    </citation>
    <scope>IDENTIFICATION</scope>
</reference>
<dbReference type="GO" id="GO:0005930">
    <property type="term" value="C:axoneme"/>
    <property type="evidence" value="ECO:0007669"/>
    <property type="project" value="UniProtKB-SubCell"/>
</dbReference>
<comment type="subcellular location">
    <subcellularLocation>
        <location evidence="1">Cytoplasm</location>
        <location evidence="1">Cytoskeleton</location>
        <location evidence="1">Cilium axoneme</location>
    </subcellularLocation>
</comment>
<dbReference type="Pfam" id="PF03028">
    <property type="entry name" value="Dynein_heavy"/>
    <property type="match status" value="1"/>
</dbReference>
<evidence type="ECO:0000256" key="3">
    <source>
        <dbReference type="ARBA" id="ARBA00022490"/>
    </source>
</evidence>
<dbReference type="Gene3D" id="6.10.140.1060">
    <property type="match status" value="1"/>
</dbReference>